<evidence type="ECO:0000313" key="3">
    <source>
        <dbReference type="Proteomes" id="UP001157418"/>
    </source>
</evidence>
<dbReference type="Proteomes" id="UP001157418">
    <property type="component" value="Unassembled WGS sequence"/>
</dbReference>
<name>A0AAU9LH00_9ASTR</name>
<protein>
    <submittedName>
        <fullName evidence="2">Uncharacterized protein</fullName>
    </submittedName>
</protein>
<evidence type="ECO:0000256" key="1">
    <source>
        <dbReference type="SAM" id="MobiDB-lite"/>
    </source>
</evidence>
<feature type="compositionally biased region" description="Acidic residues" evidence="1">
    <location>
        <begin position="185"/>
        <end position="210"/>
    </location>
</feature>
<feature type="compositionally biased region" description="Basic and acidic residues" evidence="1">
    <location>
        <begin position="134"/>
        <end position="143"/>
    </location>
</feature>
<reference evidence="2 3" key="1">
    <citation type="submission" date="2022-01" db="EMBL/GenBank/DDBJ databases">
        <authorList>
            <person name="Xiong W."/>
            <person name="Schranz E."/>
        </authorList>
    </citation>
    <scope>NUCLEOTIDE SEQUENCE [LARGE SCALE GENOMIC DNA]</scope>
</reference>
<organism evidence="2 3">
    <name type="scientific">Lactuca virosa</name>
    <dbReference type="NCBI Taxonomy" id="75947"/>
    <lineage>
        <taxon>Eukaryota</taxon>
        <taxon>Viridiplantae</taxon>
        <taxon>Streptophyta</taxon>
        <taxon>Embryophyta</taxon>
        <taxon>Tracheophyta</taxon>
        <taxon>Spermatophyta</taxon>
        <taxon>Magnoliopsida</taxon>
        <taxon>eudicotyledons</taxon>
        <taxon>Gunneridae</taxon>
        <taxon>Pentapetalae</taxon>
        <taxon>asterids</taxon>
        <taxon>campanulids</taxon>
        <taxon>Asterales</taxon>
        <taxon>Asteraceae</taxon>
        <taxon>Cichorioideae</taxon>
        <taxon>Cichorieae</taxon>
        <taxon>Lactucinae</taxon>
        <taxon>Lactuca</taxon>
    </lineage>
</organism>
<feature type="compositionally biased region" description="Basic and acidic residues" evidence="1">
    <location>
        <begin position="1"/>
        <end position="11"/>
    </location>
</feature>
<proteinExistence type="predicted"/>
<feature type="region of interest" description="Disordered" evidence="1">
    <location>
        <begin position="92"/>
        <end position="227"/>
    </location>
</feature>
<feature type="region of interest" description="Disordered" evidence="1">
    <location>
        <begin position="1"/>
        <end position="63"/>
    </location>
</feature>
<dbReference type="EMBL" id="CAKMRJ010000001">
    <property type="protein sequence ID" value="CAH1412349.1"/>
    <property type="molecule type" value="Genomic_DNA"/>
</dbReference>
<sequence>MVSKQSGKENEDAGADADVDAGVVSSPRPVRTSDRLRKRPKSYNRYVMFPKSKRSKTKTRTAASQIAKMLNTRQNNSDSVLATLRRSTRQRRVSVNLDAYTDSTGTEDNDLMGPNPKYRSSRSRNNSSNRHKEKLLPRREGLRPRHSNSGSRGQLILESEDDERENYEENNNNNDQNGHENGNNEMEEEDGDDEGEGEEGEEDEEEEEEEEKKKKKKKSKKRVEEDTILETVQRFEDLKRVVVNKEQDLPEGYFNKG</sequence>
<keyword evidence="3" id="KW-1185">Reference proteome</keyword>
<comment type="caution">
    <text evidence="2">The sequence shown here is derived from an EMBL/GenBank/DDBJ whole genome shotgun (WGS) entry which is preliminary data.</text>
</comment>
<feature type="compositionally biased region" description="Low complexity" evidence="1">
    <location>
        <begin position="169"/>
        <end position="184"/>
    </location>
</feature>
<accession>A0AAU9LH00</accession>
<feature type="compositionally biased region" description="Acidic residues" evidence="1">
    <location>
        <begin position="158"/>
        <end position="168"/>
    </location>
</feature>
<evidence type="ECO:0000313" key="2">
    <source>
        <dbReference type="EMBL" id="CAH1412349.1"/>
    </source>
</evidence>
<dbReference type="AlphaFoldDB" id="A0AAU9LH00"/>
<gene>
    <name evidence="2" type="ORF">LVIROSA_LOCUS370</name>
</gene>